<evidence type="ECO:0000313" key="3">
    <source>
        <dbReference type="Proteomes" id="UP000075538"/>
    </source>
</evidence>
<accession>A0A149VDZ6</accession>
<organism evidence="2 3">
    <name type="scientific">Acetobacter malorum</name>
    <dbReference type="NCBI Taxonomy" id="178901"/>
    <lineage>
        <taxon>Bacteria</taxon>
        <taxon>Pseudomonadati</taxon>
        <taxon>Pseudomonadota</taxon>
        <taxon>Alphaproteobacteria</taxon>
        <taxon>Acetobacterales</taxon>
        <taxon>Acetobacteraceae</taxon>
        <taxon>Acetobacter</taxon>
    </lineage>
</organism>
<protein>
    <submittedName>
        <fullName evidence="2">Uncharacterized protein</fullName>
    </submittedName>
</protein>
<gene>
    <name evidence="2" type="ORF">AD953_04065</name>
</gene>
<sequence length="97" mass="10751">MICLDDKITAIAGGSFIAACNLLAREKNVFDCVVGVNYWEQCLLQNVFSQNKEDTAVEKLSEDFKARQKPVSRIIVAVSAAVAGFLIMLFRAIKKPR</sequence>
<feature type="transmembrane region" description="Helical" evidence="1">
    <location>
        <begin position="74"/>
        <end position="93"/>
    </location>
</feature>
<name>A0A149VDZ6_9PROT</name>
<dbReference type="EMBL" id="LHZZ01000415">
    <property type="protein sequence ID" value="KXV78461.1"/>
    <property type="molecule type" value="Genomic_DNA"/>
</dbReference>
<comment type="caution">
    <text evidence="2">The sequence shown here is derived from an EMBL/GenBank/DDBJ whole genome shotgun (WGS) entry which is preliminary data.</text>
</comment>
<dbReference type="Proteomes" id="UP000075538">
    <property type="component" value="Unassembled WGS sequence"/>
</dbReference>
<keyword evidence="1" id="KW-0812">Transmembrane</keyword>
<keyword evidence="1" id="KW-0472">Membrane</keyword>
<evidence type="ECO:0000313" key="2">
    <source>
        <dbReference type="EMBL" id="KXV78461.1"/>
    </source>
</evidence>
<dbReference type="PROSITE" id="PS51257">
    <property type="entry name" value="PROKAR_LIPOPROTEIN"/>
    <property type="match status" value="1"/>
</dbReference>
<keyword evidence="1" id="KW-1133">Transmembrane helix</keyword>
<dbReference type="AlphaFoldDB" id="A0A149VDZ6"/>
<proteinExistence type="predicted"/>
<reference evidence="2 3" key="1">
    <citation type="submission" date="2015-06" db="EMBL/GenBank/DDBJ databases">
        <title>Improved classification and identification of acetic acid bacteria using matrix-assisted laser desorption/ionization time-of-flight mass spectrometry; Gluconobacter nephelii and Gluconobacter uchimurae are later heterotypic synonyms of Gluconobacter japonicus and Gluconobacter oxydans, respectively.</title>
        <authorList>
            <person name="Li L."/>
            <person name="Cleenwerck I."/>
            <person name="De Vuyst L."/>
            <person name="Vandamme P."/>
        </authorList>
    </citation>
    <scope>NUCLEOTIDE SEQUENCE [LARGE SCALE GENOMIC DNA]</scope>
    <source>
        <strain evidence="2 3">LMG 1604</strain>
    </source>
</reference>
<dbReference type="PATRIC" id="fig|178901.15.peg.2194"/>
<evidence type="ECO:0000256" key="1">
    <source>
        <dbReference type="SAM" id="Phobius"/>
    </source>
</evidence>